<comment type="subcellular location">
    <subcellularLocation>
        <location evidence="1">Cell membrane</location>
        <topology evidence="1">Multi-pass membrane protein</topology>
    </subcellularLocation>
</comment>
<reference evidence="9" key="1">
    <citation type="submission" date="2015-08" db="EMBL/GenBank/DDBJ databases">
        <title>Fjat-14210 dsm16467.</title>
        <authorList>
            <person name="Liu B."/>
            <person name="Wang J."/>
            <person name="Zhu Y."/>
            <person name="Liu G."/>
            <person name="Chen Q."/>
            <person name="Chen Z."/>
            <person name="Lan J."/>
            <person name="Che J."/>
            <person name="Ge C."/>
            <person name="Shi H."/>
            <person name="Pan Z."/>
            <person name="Liu X."/>
        </authorList>
    </citation>
    <scope>NUCLEOTIDE SEQUENCE [LARGE SCALE GENOMIC DNA]</scope>
    <source>
        <strain evidence="9">DSM 16467</strain>
    </source>
</reference>
<accession>A0A0M0L7T8</accession>
<dbReference type="RefSeq" id="WP_053400729.1">
    <property type="nucleotide sequence ID" value="NZ_LILC01000010.1"/>
</dbReference>
<feature type="transmembrane region" description="Helical" evidence="6">
    <location>
        <begin position="273"/>
        <end position="296"/>
    </location>
</feature>
<dbReference type="GO" id="GO:0005886">
    <property type="term" value="C:plasma membrane"/>
    <property type="evidence" value="ECO:0007669"/>
    <property type="project" value="UniProtKB-SubCell"/>
</dbReference>
<keyword evidence="4 6" id="KW-1133">Transmembrane helix</keyword>
<dbReference type="PATRIC" id="fig|284581.3.peg.1330"/>
<proteinExistence type="predicted"/>
<dbReference type="STRING" id="284581.AMD01_07245"/>
<feature type="transmembrane region" description="Helical" evidence="6">
    <location>
        <begin position="231"/>
        <end position="252"/>
    </location>
</feature>
<feature type="transmembrane region" description="Helical" evidence="6">
    <location>
        <begin position="181"/>
        <end position="202"/>
    </location>
</feature>
<evidence type="ECO:0000256" key="6">
    <source>
        <dbReference type="SAM" id="Phobius"/>
    </source>
</evidence>
<keyword evidence="5 6" id="KW-0472">Membrane</keyword>
<name>A0A0M0L7T8_9BACI</name>
<keyword evidence="3 6" id="KW-0812">Transmembrane</keyword>
<sequence>MSKFWIVFFHTYLNKLKSKSFIITTVIMCVASLVLTNINHIVDLFNGDDKVKVGVIDESGELLAPYQAQLKKINPDIQLIKATDEKKAQKKVTDETWKGYMIVSLNDQGLPQGGYRSESMADMDVPTDLEQGLQQLKTTIASSKVGLTAEQSQLLYTPVSFDKKALDKGAKTEDELNQARVLVYILLFIIYISVITYGSMIATEVATEKSSRVMEILISSVSPVTQMFGKILGIALLSLTQFVLLFLVAGFSMFQNNREALDAIDIQGMSASILVYGVVFFLLGYLLFATMAAFLGSLVSRTEDVQQAIMPIMILIVAAFVIAVQGLGTPEATFIKVTSFIPFFTPMIMFLRVGLLTIPVWEVMIGMAILVVTIIALALFGARVYRGGVLMYDKHSFFKGIKKAVQLTKNQ</sequence>
<dbReference type="InterPro" id="IPR013525">
    <property type="entry name" value="ABC2_TM"/>
</dbReference>
<keyword evidence="2" id="KW-1003">Cell membrane</keyword>
<dbReference type="AlphaFoldDB" id="A0A0M0L7T8"/>
<evidence type="ECO:0000256" key="4">
    <source>
        <dbReference type="ARBA" id="ARBA00022989"/>
    </source>
</evidence>
<evidence type="ECO:0000256" key="3">
    <source>
        <dbReference type="ARBA" id="ARBA00022692"/>
    </source>
</evidence>
<evidence type="ECO:0000259" key="7">
    <source>
        <dbReference type="Pfam" id="PF12698"/>
    </source>
</evidence>
<gene>
    <name evidence="8" type="ORF">AMD01_07245</name>
</gene>
<feature type="domain" description="ABC-2 type transporter transmembrane" evidence="7">
    <location>
        <begin position="19"/>
        <end position="381"/>
    </location>
</feature>
<dbReference type="EMBL" id="LILC01000010">
    <property type="protein sequence ID" value="KOO47140.1"/>
    <property type="molecule type" value="Genomic_DNA"/>
</dbReference>
<dbReference type="PANTHER" id="PTHR30294:SF29">
    <property type="entry name" value="MULTIDRUG ABC TRANSPORTER PERMEASE YBHS-RELATED"/>
    <property type="match status" value="1"/>
</dbReference>
<keyword evidence="9" id="KW-1185">Reference proteome</keyword>
<dbReference type="OrthoDB" id="9768837at2"/>
<evidence type="ECO:0000256" key="5">
    <source>
        <dbReference type="ARBA" id="ARBA00023136"/>
    </source>
</evidence>
<dbReference type="InterPro" id="IPR051449">
    <property type="entry name" value="ABC-2_transporter_component"/>
</dbReference>
<evidence type="ECO:0000256" key="2">
    <source>
        <dbReference type="ARBA" id="ARBA00022475"/>
    </source>
</evidence>
<comment type="caution">
    <text evidence="8">The sequence shown here is derived from an EMBL/GenBank/DDBJ whole genome shotgun (WGS) entry which is preliminary data.</text>
</comment>
<dbReference type="Pfam" id="PF12698">
    <property type="entry name" value="ABC2_membrane_3"/>
    <property type="match status" value="1"/>
</dbReference>
<feature type="transmembrane region" description="Helical" evidence="6">
    <location>
        <begin position="308"/>
        <end position="328"/>
    </location>
</feature>
<feature type="transmembrane region" description="Helical" evidence="6">
    <location>
        <begin position="20"/>
        <end position="42"/>
    </location>
</feature>
<feature type="transmembrane region" description="Helical" evidence="6">
    <location>
        <begin position="364"/>
        <end position="385"/>
    </location>
</feature>
<dbReference type="Proteomes" id="UP000037558">
    <property type="component" value="Unassembled WGS sequence"/>
</dbReference>
<organism evidence="8 9">
    <name type="scientific">Priestia koreensis</name>
    <dbReference type="NCBI Taxonomy" id="284581"/>
    <lineage>
        <taxon>Bacteria</taxon>
        <taxon>Bacillati</taxon>
        <taxon>Bacillota</taxon>
        <taxon>Bacilli</taxon>
        <taxon>Bacillales</taxon>
        <taxon>Bacillaceae</taxon>
        <taxon>Priestia</taxon>
    </lineage>
</organism>
<protein>
    <recommendedName>
        <fullName evidence="7">ABC-2 type transporter transmembrane domain-containing protein</fullName>
    </recommendedName>
</protein>
<evidence type="ECO:0000313" key="8">
    <source>
        <dbReference type="EMBL" id="KOO47140.1"/>
    </source>
</evidence>
<evidence type="ECO:0000313" key="9">
    <source>
        <dbReference type="Proteomes" id="UP000037558"/>
    </source>
</evidence>
<evidence type="ECO:0000256" key="1">
    <source>
        <dbReference type="ARBA" id="ARBA00004651"/>
    </source>
</evidence>
<dbReference type="PANTHER" id="PTHR30294">
    <property type="entry name" value="MEMBRANE COMPONENT OF ABC TRANSPORTER YHHJ-RELATED"/>
    <property type="match status" value="1"/>
</dbReference>
<dbReference type="GO" id="GO:0140359">
    <property type="term" value="F:ABC-type transporter activity"/>
    <property type="evidence" value="ECO:0007669"/>
    <property type="project" value="InterPro"/>
</dbReference>
<feature type="transmembrane region" description="Helical" evidence="6">
    <location>
        <begin position="340"/>
        <end position="358"/>
    </location>
</feature>